<dbReference type="GO" id="GO:0003697">
    <property type="term" value="F:single-stranded DNA binding"/>
    <property type="evidence" value="ECO:0007669"/>
    <property type="project" value="UniProtKB-UniRule"/>
</dbReference>
<dbReference type="Gene3D" id="3.40.50.300">
    <property type="entry name" value="P-loop containing nucleotide triphosphate hydrolases"/>
    <property type="match status" value="1"/>
</dbReference>
<reference evidence="15 16" key="1">
    <citation type="submission" date="2018-07" db="EMBL/GenBank/DDBJ databases">
        <title>Genomic Encyclopedia of Type Strains, Phase IV (KMG-IV): sequencing the most valuable type-strain genomes for metagenomic binning, comparative biology and taxonomic classification.</title>
        <authorList>
            <person name="Goeker M."/>
        </authorList>
    </citation>
    <scope>NUCLEOTIDE SEQUENCE [LARGE SCALE GENOMIC DNA]</scope>
    <source>
        <strain evidence="15 16">DSM 27016</strain>
    </source>
</reference>
<evidence type="ECO:0000256" key="11">
    <source>
        <dbReference type="ARBA" id="ARBA00023236"/>
    </source>
</evidence>
<keyword evidence="5 12" id="KW-0235">DNA replication</keyword>
<proteinExistence type="inferred from homology"/>
<keyword evidence="10 12" id="KW-0234">DNA repair</keyword>
<evidence type="ECO:0000256" key="8">
    <source>
        <dbReference type="ARBA" id="ARBA00022840"/>
    </source>
</evidence>
<evidence type="ECO:0000259" key="14">
    <source>
        <dbReference type="Pfam" id="PF02463"/>
    </source>
</evidence>
<comment type="subcellular location">
    <subcellularLocation>
        <location evidence="1 12 13">Cytoplasm</location>
    </subcellularLocation>
</comment>
<dbReference type="RefSeq" id="WP_114298056.1">
    <property type="nucleotide sequence ID" value="NZ_QPJT01000012.1"/>
</dbReference>
<dbReference type="EMBL" id="QPJT01000012">
    <property type="protein sequence ID" value="RCX16132.1"/>
    <property type="molecule type" value="Genomic_DNA"/>
</dbReference>
<sequence>MNIESLRLVDYRNYKEIDISFCKDLNIIYGENAQGKTNILESIFLCASGRSHRTSKDSELIRFDKKSYYIKLKYEKQNRSSQIEIMYEADQKKKIKVNEIPIKKLGNLMGNLNVIIFSPEDLLVIKEGPSGRRRFIDITISQLRPAYFYDLQQYSKILAQRNTLLKEIQKKRSLTDTLDIWNCKLANTGARIMKVRHEFIARLNKFVEINHDRLAGGKEKLCIKYVPAVKTSLYEIYDIEKSFKNELERSLAREMIKPTTATGIQRDDYDIFLNDVSLKQFGSQGQQRTAILSVKMAEMDILREETGEFPILLLDDVMSELDDIRQQYLIKNMENVQTFITCTNIDLFKKIDDRRKIMYNINAGNVVIEN</sequence>
<evidence type="ECO:0000256" key="4">
    <source>
        <dbReference type="ARBA" id="ARBA00022490"/>
    </source>
</evidence>
<comment type="similarity">
    <text evidence="2 12 13">Belongs to the RecF family.</text>
</comment>
<gene>
    <name evidence="12" type="primary">recF</name>
    <name evidence="15" type="ORF">DFR58_112116</name>
</gene>
<evidence type="ECO:0000256" key="9">
    <source>
        <dbReference type="ARBA" id="ARBA00023125"/>
    </source>
</evidence>
<dbReference type="Proteomes" id="UP000253034">
    <property type="component" value="Unassembled WGS sequence"/>
</dbReference>
<dbReference type="PANTHER" id="PTHR32182:SF0">
    <property type="entry name" value="DNA REPLICATION AND REPAIR PROTEIN RECF"/>
    <property type="match status" value="1"/>
</dbReference>
<evidence type="ECO:0000256" key="3">
    <source>
        <dbReference type="ARBA" id="ARBA00020170"/>
    </source>
</evidence>
<evidence type="ECO:0000313" key="16">
    <source>
        <dbReference type="Proteomes" id="UP000253034"/>
    </source>
</evidence>
<dbReference type="GO" id="GO:0005737">
    <property type="term" value="C:cytoplasm"/>
    <property type="evidence" value="ECO:0007669"/>
    <property type="project" value="UniProtKB-SubCell"/>
</dbReference>
<evidence type="ECO:0000256" key="12">
    <source>
        <dbReference type="HAMAP-Rule" id="MF_00365"/>
    </source>
</evidence>
<dbReference type="PANTHER" id="PTHR32182">
    <property type="entry name" value="DNA REPLICATION AND REPAIR PROTEIN RECF"/>
    <property type="match status" value="1"/>
</dbReference>
<dbReference type="InterPro" id="IPR018078">
    <property type="entry name" value="DNA-binding_RecF_CS"/>
</dbReference>
<evidence type="ECO:0000256" key="5">
    <source>
        <dbReference type="ARBA" id="ARBA00022705"/>
    </source>
</evidence>
<name>A0A369B3J2_9FIRM</name>
<evidence type="ECO:0000313" key="15">
    <source>
        <dbReference type="EMBL" id="RCX16132.1"/>
    </source>
</evidence>
<dbReference type="InterPro" id="IPR042174">
    <property type="entry name" value="RecF_2"/>
</dbReference>
<keyword evidence="7 12" id="KW-0227">DNA damage</keyword>
<feature type="binding site" evidence="12">
    <location>
        <begin position="30"/>
        <end position="37"/>
    </location>
    <ligand>
        <name>ATP</name>
        <dbReference type="ChEBI" id="CHEBI:30616"/>
    </ligand>
</feature>
<protein>
    <recommendedName>
        <fullName evidence="3 12">DNA replication and repair protein RecF</fullName>
    </recommendedName>
</protein>
<evidence type="ECO:0000256" key="13">
    <source>
        <dbReference type="RuleBase" id="RU000578"/>
    </source>
</evidence>
<dbReference type="GO" id="GO:0006260">
    <property type="term" value="P:DNA replication"/>
    <property type="evidence" value="ECO:0007669"/>
    <property type="project" value="UniProtKB-UniRule"/>
</dbReference>
<keyword evidence="16" id="KW-1185">Reference proteome</keyword>
<dbReference type="HAMAP" id="MF_00365">
    <property type="entry name" value="RecF"/>
    <property type="match status" value="1"/>
</dbReference>
<keyword evidence="8 12" id="KW-0067">ATP-binding</keyword>
<dbReference type="GO" id="GO:0006302">
    <property type="term" value="P:double-strand break repair"/>
    <property type="evidence" value="ECO:0007669"/>
    <property type="project" value="TreeGrafter"/>
</dbReference>
<keyword evidence="11 12" id="KW-0742">SOS response</keyword>
<dbReference type="GO" id="GO:0009432">
    <property type="term" value="P:SOS response"/>
    <property type="evidence" value="ECO:0007669"/>
    <property type="project" value="UniProtKB-UniRule"/>
</dbReference>
<keyword evidence="6 12" id="KW-0547">Nucleotide-binding</keyword>
<evidence type="ECO:0000256" key="2">
    <source>
        <dbReference type="ARBA" id="ARBA00008016"/>
    </source>
</evidence>
<dbReference type="SUPFAM" id="SSF52540">
    <property type="entry name" value="P-loop containing nucleoside triphosphate hydrolases"/>
    <property type="match status" value="1"/>
</dbReference>
<dbReference type="InterPro" id="IPR003395">
    <property type="entry name" value="RecF/RecN/SMC_N"/>
</dbReference>
<comment type="function">
    <text evidence="12 13">The RecF protein is involved in DNA metabolism; it is required for DNA replication and normal SOS inducibility. RecF binds preferentially to single-stranded, linear DNA. It also seems to bind ATP.</text>
</comment>
<accession>A0A369B3J2</accession>
<evidence type="ECO:0000256" key="6">
    <source>
        <dbReference type="ARBA" id="ARBA00022741"/>
    </source>
</evidence>
<dbReference type="InterPro" id="IPR001238">
    <property type="entry name" value="DNA-binding_RecF"/>
</dbReference>
<keyword evidence="9 12" id="KW-0238">DNA-binding</keyword>
<dbReference type="PROSITE" id="PS00618">
    <property type="entry name" value="RECF_2"/>
    <property type="match status" value="1"/>
</dbReference>
<dbReference type="OrthoDB" id="9803889at2"/>
<dbReference type="AlphaFoldDB" id="A0A369B3J2"/>
<evidence type="ECO:0000256" key="7">
    <source>
        <dbReference type="ARBA" id="ARBA00022763"/>
    </source>
</evidence>
<organism evidence="15 16">
    <name type="scientific">Anaerobacterium chartisolvens</name>
    <dbReference type="NCBI Taxonomy" id="1297424"/>
    <lineage>
        <taxon>Bacteria</taxon>
        <taxon>Bacillati</taxon>
        <taxon>Bacillota</taxon>
        <taxon>Clostridia</taxon>
        <taxon>Eubacteriales</taxon>
        <taxon>Oscillospiraceae</taxon>
        <taxon>Anaerobacterium</taxon>
    </lineage>
</organism>
<dbReference type="Pfam" id="PF02463">
    <property type="entry name" value="SMC_N"/>
    <property type="match status" value="1"/>
</dbReference>
<dbReference type="GO" id="GO:0000731">
    <property type="term" value="P:DNA synthesis involved in DNA repair"/>
    <property type="evidence" value="ECO:0007669"/>
    <property type="project" value="TreeGrafter"/>
</dbReference>
<evidence type="ECO:0000256" key="1">
    <source>
        <dbReference type="ARBA" id="ARBA00004496"/>
    </source>
</evidence>
<dbReference type="CDD" id="cd03242">
    <property type="entry name" value="ABC_RecF"/>
    <property type="match status" value="1"/>
</dbReference>
<dbReference type="InterPro" id="IPR027417">
    <property type="entry name" value="P-loop_NTPase"/>
</dbReference>
<dbReference type="GO" id="GO:0005524">
    <property type="term" value="F:ATP binding"/>
    <property type="evidence" value="ECO:0007669"/>
    <property type="project" value="UniProtKB-UniRule"/>
</dbReference>
<dbReference type="NCBIfam" id="TIGR00611">
    <property type="entry name" value="recf"/>
    <property type="match status" value="1"/>
</dbReference>
<dbReference type="Gene3D" id="1.20.1050.90">
    <property type="entry name" value="RecF/RecN/SMC, N-terminal domain"/>
    <property type="match status" value="1"/>
</dbReference>
<feature type="domain" description="RecF/RecN/SMC N-terminal" evidence="14">
    <location>
        <begin position="3"/>
        <end position="358"/>
    </location>
</feature>
<keyword evidence="4 12" id="KW-0963">Cytoplasm</keyword>
<comment type="caution">
    <text evidence="15">The sequence shown here is derived from an EMBL/GenBank/DDBJ whole genome shotgun (WGS) entry which is preliminary data.</text>
</comment>
<evidence type="ECO:0000256" key="10">
    <source>
        <dbReference type="ARBA" id="ARBA00023204"/>
    </source>
</evidence>